<sequence length="111" mass="11189">MALSYQVFLGEASEGNVPPSATTPAAGSSDTPAPSASAALRQALANLHASEREMETARIRVEQTEAALEDAIVASDRFAKAANLAQASAWGQGIYAAAGLLDGGVAQGSSE</sequence>
<gene>
    <name evidence="3" type="ORF">OC846_001355</name>
</gene>
<accession>A0AAN6GTE7</accession>
<keyword evidence="1" id="KW-0175">Coiled coil</keyword>
<evidence type="ECO:0000313" key="4">
    <source>
        <dbReference type="Proteomes" id="UP001176517"/>
    </source>
</evidence>
<proteinExistence type="predicted"/>
<organism evidence="3 4">
    <name type="scientific">Tilletia horrida</name>
    <dbReference type="NCBI Taxonomy" id="155126"/>
    <lineage>
        <taxon>Eukaryota</taxon>
        <taxon>Fungi</taxon>
        <taxon>Dikarya</taxon>
        <taxon>Basidiomycota</taxon>
        <taxon>Ustilaginomycotina</taxon>
        <taxon>Exobasidiomycetes</taxon>
        <taxon>Tilletiales</taxon>
        <taxon>Tilletiaceae</taxon>
        <taxon>Tilletia</taxon>
    </lineage>
</organism>
<protein>
    <submittedName>
        <fullName evidence="3">Uncharacterized protein</fullName>
    </submittedName>
</protein>
<keyword evidence="4" id="KW-1185">Reference proteome</keyword>
<feature type="region of interest" description="Disordered" evidence="2">
    <location>
        <begin position="13"/>
        <end position="37"/>
    </location>
</feature>
<comment type="caution">
    <text evidence="3">The sequence shown here is derived from an EMBL/GenBank/DDBJ whole genome shotgun (WGS) entry which is preliminary data.</text>
</comment>
<reference evidence="3" key="1">
    <citation type="journal article" date="2023" name="PhytoFront">
        <title>Draft Genome Resources of Seven Strains of Tilletia horrida, Causal Agent of Kernel Smut of Rice.</title>
        <authorList>
            <person name="Khanal S."/>
            <person name="Antony Babu S."/>
            <person name="Zhou X.G."/>
        </authorList>
    </citation>
    <scope>NUCLEOTIDE SEQUENCE</scope>
    <source>
        <strain evidence="3">TX6</strain>
    </source>
</reference>
<evidence type="ECO:0000313" key="3">
    <source>
        <dbReference type="EMBL" id="KAK0556136.1"/>
    </source>
</evidence>
<name>A0AAN6GTE7_9BASI</name>
<feature type="compositionally biased region" description="Low complexity" evidence="2">
    <location>
        <begin position="18"/>
        <end position="37"/>
    </location>
</feature>
<evidence type="ECO:0000256" key="1">
    <source>
        <dbReference type="SAM" id="Coils"/>
    </source>
</evidence>
<dbReference type="AlphaFoldDB" id="A0AAN6GTE7"/>
<dbReference type="EMBL" id="JAPDMZ010000019">
    <property type="protein sequence ID" value="KAK0556136.1"/>
    <property type="molecule type" value="Genomic_DNA"/>
</dbReference>
<dbReference type="Proteomes" id="UP001176517">
    <property type="component" value="Unassembled WGS sequence"/>
</dbReference>
<evidence type="ECO:0000256" key="2">
    <source>
        <dbReference type="SAM" id="MobiDB-lite"/>
    </source>
</evidence>
<feature type="coiled-coil region" evidence="1">
    <location>
        <begin position="40"/>
        <end position="74"/>
    </location>
</feature>